<feature type="binding site" evidence="3">
    <location>
        <position position="147"/>
    </location>
    <ligand>
        <name>Zn(2+)</name>
        <dbReference type="ChEBI" id="CHEBI:29105"/>
    </ligand>
</feature>
<name>A0A0V1AEJ6_9BILA</name>
<feature type="domain" description="Deacetylase sirtuin-type" evidence="4">
    <location>
        <begin position="1"/>
        <end position="268"/>
    </location>
</feature>
<dbReference type="PROSITE" id="PS50305">
    <property type="entry name" value="SIRTUIN"/>
    <property type="match status" value="1"/>
</dbReference>
<dbReference type="EMBL" id="JYDQ01000004">
    <property type="protein sequence ID" value="KRY23263.1"/>
    <property type="molecule type" value="Genomic_DNA"/>
</dbReference>
<dbReference type="PANTHER" id="PTHR11085">
    <property type="entry name" value="NAD-DEPENDENT PROTEIN DEACYLASE SIRTUIN-5, MITOCHONDRIAL-RELATED"/>
    <property type="match status" value="1"/>
</dbReference>
<feature type="active site" description="Proton acceptor" evidence="3">
    <location>
        <position position="136"/>
    </location>
</feature>
<evidence type="ECO:0000313" key="6">
    <source>
        <dbReference type="Proteomes" id="UP000054783"/>
    </source>
</evidence>
<dbReference type="GO" id="GO:0005634">
    <property type="term" value="C:nucleus"/>
    <property type="evidence" value="ECO:0007669"/>
    <property type="project" value="TreeGrafter"/>
</dbReference>
<organism evidence="5 6">
    <name type="scientific">Trichinella patagoniensis</name>
    <dbReference type="NCBI Taxonomy" id="990121"/>
    <lineage>
        <taxon>Eukaryota</taxon>
        <taxon>Metazoa</taxon>
        <taxon>Ecdysozoa</taxon>
        <taxon>Nematoda</taxon>
        <taxon>Enoplea</taxon>
        <taxon>Dorylaimia</taxon>
        <taxon>Trichinellida</taxon>
        <taxon>Trichinellidae</taxon>
        <taxon>Trichinella</taxon>
    </lineage>
</organism>
<keyword evidence="2" id="KW-0520">NAD</keyword>
<dbReference type="GO" id="GO:0017136">
    <property type="term" value="F:histone deacetylase activity, NAD-dependent"/>
    <property type="evidence" value="ECO:0007669"/>
    <property type="project" value="TreeGrafter"/>
</dbReference>
<dbReference type="SUPFAM" id="SSF52467">
    <property type="entry name" value="DHS-like NAD/FAD-binding domain"/>
    <property type="match status" value="1"/>
</dbReference>
<evidence type="ECO:0000256" key="3">
    <source>
        <dbReference type="PROSITE-ProRule" id="PRU00236"/>
    </source>
</evidence>
<evidence type="ECO:0000256" key="2">
    <source>
        <dbReference type="ARBA" id="ARBA00023027"/>
    </source>
</evidence>
<feature type="binding site" evidence="3">
    <location>
        <position position="168"/>
    </location>
    <ligand>
        <name>Zn(2+)</name>
        <dbReference type="ChEBI" id="CHEBI:29105"/>
    </ligand>
</feature>
<keyword evidence="6" id="KW-1185">Reference proteome</keyword>
<dbReference type="Gene3D" id="3.30.1600.10">
    <property type="entry name" value="SIR2/SIRT2 'Small Domain"/>
    <property type="match status" value="1"/>
</dbReference>
<accession>A0A0V1AEJ6</accession>
<feature type="binding site" evidence="3">
    <location>
        <position position="144"/>
    </location>
    <ligand>
        <name>Zn(2+)</name>
        <dbReference type="ChEBI" id="CHEBI:29105"/>
    </ligand>
</feature>
<dbReference type="InterPro" id="IPR026591">
    <property type="entry name" value="Sirtuin_cat_small_dom_sf"/>
</dbReference>
<dbReference type="InterPro" id="IPR003000">
    <property type="entry name" value="Sirtuin"/>
</dbReference>
<evidence type="ECO:0000256" key="1">
    <source>
        <dbReference type="ARBA" id="ARBA00022679"/>
    </source>
</evidence>
<keyword evidence="1" id="KW-0808">Transferase</keyword>
<dbReference type="STRING" id="990121.A0A0V1AEJ6"/>
<keyword evidence="3" id="KW-0862">Zinc</keyword>
<gene>
    <name evidence="5" type="primary">SIRT3</name>
    <name evidence="5" type="ORF">T12_14965</name>
</gene>
<keyword evidence="3" id="KW-0479">Metal-binding</keyword>
<dbReference type="Gene3D" id="3.40.50.1220">
    <property type="entry name" value="TPP-binding domain"/>
    <property type="match status" value="1"/>
</dbReference>
<dbReference type="AlphaFoldDB" id="A0A0V1AEJ6"/>
<proteinExistence type="predicted"/>
<dbReference type="GO" id="GO:0070403">
    <property type="term" value="F:NAD+ binding"/>
    <property type="evidence" value="ECO:0007669"/>
    <property type="project" value="InterPro"/>
</dbReference>
<dbReference type="GO" id="GO:0046872">
    <property type="term" value="F:metal ion binding"/>
    <property type="evidence" value="ECO:0007669"/>
    <property type="project" value="UniProtKB-KW"/>
</dbReference>
<dbReference type="InterPro" id="IPR029035">
    <property type="entry name" value="DHS-like_NAD/FAD-binding_dom"/>
</dbReference>
<sequence length="345" mass="39834">MVDSLQAVARLINESLVKRIVVLVGAGISVPSGIPDFRSPESGFYRQIQKEEKISDPASVFDLKLFKRDPTLFYKVAWRLFPGNHKPNEVHYFIRLLQEKDLLLRVYTQNIDGLERGNNFIMFYAGINHNMIVEAHGSFRCGKCTQCSKKVSFIEVQDVVRRKEVPLCQRCRGVIKPDVVFFGEMLPLRFMKYVNDIPSADLLIVMGTSLEVYPFAGIIDLVKHTTPRLLINKIAVGQFSENPRQNDYIYEGDVVKGILELCKLLHWTNDLTALMHPSDEVYATITERTETDRFKHFECDVYKEFLSVILFLYRIYNIINIIINNHNHNILEKHHIGTCSENHLT</sequence>
<comment type="caution">
    <text evidence="5">The sequence shown here is derived from an EMBL/GenBank/DDBJ whole genome shotgun (WGS) entry which is preliminary data.</text>
</comment>
<dbReference type="PANTHER" id="PTHR11085:SF7">
    <property type="entry name" value="NAD-DEPENDENT PROTEIN DEACETYLASE"/>
    <property type="match status" value="1"/>
</dbReference>
<dbReference type="InterPro" id="IPR050134">
    <property type="entry name" value="NAD-dep_sirtuin_deacylases"/>
</dbReference>
<dbReference type="Proteomes" id="UP000054783">
    <property type="component" value="Unassembled WGS sequence"/>
</dbReference>
<dbReference type="InterPro" id="IPR026590">
    <property type="entry name" value="Ssirtuin_cat_dom"/>
</dbReference>
<protein>
    <submittedName>
        <fullName evidence="5">NAD-dependent protein deacetylase sirtuin-3, mitochondrial</fullName>
    </submittedName>
</protein>
<reference evidence="5 6" key="1">
    <citation type="submission" date="2015-01" db="EMBL/GenBank/DDBJ databases">
        <title>Evolution of Trichinella species and genotypes.</title>
        <authorList>
            <person name="Korhonen P.K."/>
            <person name="Edoardo P."/>
            <person name="Giuseppe L.R."/>
            <person name="Gasser R.B."/>
        </authorList>
    </citation>
    <scope>NUCLEOTIDE SEQUENCE [LARGE SCALE GENOMIC DNA]</scope>
    <source>
        <strain evidence="5">ISS2496</strain>
    </source>
</reference>
<dbReference type="OrthoDB" id="420264at2759"/>
<evidence type="ECO:0000259" key="4">
    <source>
        <dbReference type="PROSITE" id="PS50305"/>
    </source>
</evidence>
<feature type="binding site" evidence="3">
    <location>
        <position position="171"/>
    </location>
    <ligand>
        <name>Zn(2+)</name>
        <dbReference type="ChEBI" id="CHEBI:29105"/>
    </ligand>
</feature>
<dbReference type="Pfam" id="PF02146">
    <property type="entry name" value="SIR2"/>
    <property type="match status" value="1"/>
</dbReference>
<evidence type="ECO:0000313" key="5">
    <source>
        <dbReference type="EMBL" id="KRY23263.1"/>
    </source>
</evidence>